<dbReference type="eggNOG" id="ENOG502SAD2">
    <property type="taxonomic scope" value="Eukaryota"/>
</dbReference>
<organism evidence="1 2">
    <name type="scientific">Dactylellina haptotyla (strain CBS 200.50)</name>
    <name type="common">Nematode-trapping fungus</name>
    <name type="synonym">Monacrosporium haptotylum</name>
    <dbReference type="NCBI Taxonomy" id="1284197"/>
    <lineage>
        <taxon>Eukaryota</taxon>
        <taxon>Fungi</taxon>
        <taxon>Dikarya</taxon>
        <taxon>Ascomycota</taxon>
        <taxon>Pezizomycotina</taxon>
        <taxon>Orbiliomycetes</taxon>
        <taxon>Orbiliales</taxon>
        <taxon>Orbiliaceae</taxon>
        <taxon>Dactylellina</taxon>
    </lineage>
</organism>
<evidence type="ECO:0000313" key="2">
    <source>
        <dbReference type="Proteomes" id="UP000015100"/>
    </source>
</evidence>
<dbReference type="STRING" id="1284197.S8AE64"/>
<accession>S8AE64</accession>
<keyword evidence="2" id="KW-1185">Reference proteome</keyword>
<sequence>MSWPVYRIVSLGGGPQDHHAIFVETEEKGPKTGHLYHVFGGLNLPAGMTFQHRPENEPEETGNFISLSKELLGSVAREDFLRVLEICERVPAPEMQFRGRKRLYPDRPLRACQEWAAEAIQALRDAEVIKSPESG</sequence>
<dbReference type="OrthoDB" id="4135672at2759"/>
<dbReference type="EMBL" id="AQGS01000254">
    <property type="protein sequence ID" value="EPS41300.1"/>
    <property type="molecule type" value="Genomic_DNA"/>
</dbReference>
<reference evidence="2" key="2">
    <citation type="submission" date="2013-04" db="EMBL/GenBank/DDBJ databases">
        <title>Genomic mechanisms accounting for the adaptation to parasitism in nematode-trapping fungi.</title>
        <authorList>
            <person name="Ahren D.G."/>
        </authorList>
    </citation>
    <scope>NUCLEOTIDE SEQUENCE [LARGE SCALE GENOMIC DNA]</scope>
    <source>
        <strain evidence="2">CBS 200.50</strain>
    </source>
</reference>
<reference evidence="1 2" key="1">
    <citation type="journal article" date="2013" name="PLoS Genet.">
        <title>Genomic mechanisms accounting for the adaptation to parasitism in nematode-trapping fungi.</title>
        <authorList>
            <person name="Meerupati T."/>
            <person name="Andersson K.M."/>
            <person name="Friman E."/>
            <person name="Kumar D."/>
            <person name="Tunlid A."/>
            <person name="Ahren D."/>
        </authorList>
    </citation>
    <scope>NUCLEOTIDE SEQUENCE [LARGE SCALE GENOMIC DNA]</scope>
    <source>
        <strain evidence="1 2">CBS 200.50</strain>
    </source>
</reference>
<dbReference type="AlphaFoldDB" id="S8AE64"/>
<dbReference type="HOGENOM" id="CLU_103863_1_0_1"/>
<evidence type="ECO:0000313" key="1">
    <source>
        <dbReference type="EMBL" id="EPS41300.1"/>
    </source>
</evidence>
<dbReference type="Pfam" id="PF20174">
    <property type="entry name" value="DUF6540"/>
    <property type="match status" value="1"/>
</dbReference>
<comment type="caution">
    <text evidence="1">The sequence shown here is derived from an EMBL/GenBank/DDBJ whole genome shotgun (WGS) entry which is preliminary data.</text>
</comment>
<proteinExistence type="predicted"/>
<dbReference type="InterPro" id="IPR046670">
    <property type="entry name" value="DUF6540"/>
</dbReference>
<protein>
    <submittedName>
        <fullName evidence="1">Uncharacterized protein</fullName>
    </submittedName>
</protein>
<dbReference type="OMA" id="DMQNGMI"/>
<name>S8AE64_DACHA</name>
<gene>
    <name evidence="1" type="ORF">H072_4797</name>
</gene>
<dbReference type="Proteomes" id="UP000015100">
    <property type="component" value="Unassembled WGS sequence"/>
</dbReference>